<dbReference type="KEGG" id="req:REQ_15030"/>
<evidence type="ECO:0000313" key="3">
    <source>
        <dbReference type="Proteomes" id="UP000006892"/>
    </source>
</evidence>
<dbReference type="CDD" id="cd06223">
    <property type="entry name" value="PRTases_typeI"/>
    <property type="match status" value="1"/>
</dbReference>
<evidence type="ECO:0000313" key="2">
    <source>
        <dbReference type="EMBL" id="CBH47581.1"/>
    </source>
</evidence>
<organism evidence="2">
    <name type="scientific">Rhodococcus hoagii (strain 103S)</name>
    <name type="common">Rhodococcus equi</name>
    <dbReference type="NCBI Taxonomy" id="685727"/>
    <lineage>
        <taxon>Bacteria</taxon>
        <taxon>Bacillati</taxon>
        <taxon>Actinomycetota</taxon>
        <taxon>Actinomycetes</taxon>
        <taxon>Mycobacteriales</taxon>
        <taxon>Nocardiaceae</taxon>
        <taxon>Prescottella</taxon>
    </lineage>
</organism>
<proteinExistence type="predicted"/>
<dbReference type="GO" id="GO:0016757">
    <property type="term" value="F:glycosyltransferase activity"/>
    <property type="evidence" value="ECO:0007669"/>
    <property type="project" value="UniProtKB-KW"/>
</dbReference>
<dbReference type="Gene3D" id="3.40.50.2020">
    <property type="match status" value="1"/>
</dbReference>
<sequence length="212" mass="22193">MHYATRARAGRALTKSLGHLRGSDPVVLGLPRGGVPVAFEIADALAAPLDVLLVRKLGVPWQPELAMGAIAEGDFEVLNEDVVRLARVAPEAVDAVRAAERRELMRRADVLRGGRPRIPLRGRTVVLVDDGMATGATAAVACVAARAEGAERVVVAVPVASTEAVARLGVTADEVVCPFVPADLGGVGGAYTDFHQLDDSEVTDLLSRAGHR</sequence>
<reference evidence="2" key="1">
    <citation type="journal article" date="2010" name="PLoS Genet.">
        <title>The genome of a pathogenic rhodococcus: cooptive virulence underpinned by key gene acquisitions.</title>
        <authorList>
            <person name="Letek M."/>
            <person name="Gonzalez P."/>
            <person name="Macarthur I."/>
            <person name="Rodriguez H."/>
            <person name="Freeman T.C."/>
            <person name="Valero-Rello A."/>
            <person name="Blanco M."/>
            <person name="Buckley T."/>
            <person name="Cherevach I."/>
            <person name="Fahey R."/>
            <person name="Hapeshi A."/>
            <person name="Holdstock J."/>
            <person name="Leadon D."/>
            <person name="Navas J."/>
            <person name="Ocampo A."/>
            <person name="Quail M.A."/>
            <person name="Sanders M."/>
            <person name="Scortti M.M."/>
            <person name="Prescott J.F."/>
            <person name="Fogarty U."/>
            <person name="Meijer W.G."/>
            <person name="Parkhill J."/>
            <person name="Bentley S.D."/>
            <person name="Vazquez-Boland J.A."/>
        </authorList>
    </citation>
    <scope>NUCLEOTIDE SEQUENCE [LARGE SCALE GENOMIC DNA]</scope>
    <source>
        <strain evidence="2 3">103S</strain>
    </source>
</reference>
<name>A0A3S5Y515_RHOH1</name>
<dbReference type="Gene3D" id="3.30.1310.20">
    <property type="entry name" value="PRTase-like"/>
    <property type="match status" value="1"/>
</dbReference>
<keyword evidence="2" id="KW-0328">Glycosyltransferase</keyword>
<evidence type="ECO:0000259" key="1">
    <source>
        <dbReference type="Pfam" id="PF00156"/>
    </source>
</evidence>
<dbReference type="InterPro" id="IPR000836">
    <property type="entry name" value="PRTase_dom"/>
</dbReference>
<dbReference type="RefSeq" id="WP_013415437.1">
    <property type="nucleotide sequence ID" value="NC_014659.1"/>
</dbReference>
<dbReference type="SUPFAM" id="SSF53271">
    <property type="entry name" value="PRTase-like"/>
    <property type="match status" value="1"/>
</dbReference>
<dbReference type="InterPro" id="IPR029057">
    <property type="entry name" value="PRTase-like"/>
</dbReference>
<dbReference type="AlphaFoldDB" id="A0A3S5Y515"/>
<protein>
    <submittedName>
        <fullName evidence="2">Phosphoribosyltransferase</fullName>
    </submittedName>
</protein>
<keyword evidence="2" id="KW-0808">Transferase</keyword>
<dbReference type="EMBL" id="FN563149">
    <property type="protein sequence ID" value="CBH47581.1"/>
    <property type="molecule type" value="Genomic_DNA"/>
</dbReference>
<dbReference type="Pfam" id="PF00156">
    <property type="entry name" value="Pribosyltran"/>
    <property type="match status" value="1"/>
</dbReference>
<accession>A0A3S5Y515</accession>
<feature type="domain" description="Phosphoribosyltransferase" evidence="1">
    <location>
        <begin position="9"/>
        <end position="161"/>
    </location>
</feature>
<gene>
    <name evidence="2" type="ordered locus">REQ_15030</name>
</gene>
<dbReference type="Proteomes" id="UP001154400">
    <property type="component" value="Chromosome"/>
</dbReference>